<evidence type="ECO:0000313" key="1">
    <source>
        <dbReference type="EMBL" id="CAL5220852.1"/>
    </source>
</evidence>
<keyword evidence="2" id="KW-1185">Reference proteome</keyword>
<protein>
    <submittedName>
        <fullName evidence="1">G2936 protein</fullName>
    </submittedName>
</protein>
<dbReference type="EMBL" id="CAXHTA020000004">
    <property type="protein sequence ID" value="CAL5220852.1"/>
    <property type="molecule type" value="Genomic_DNA"/>
</dbReference>
<dbReference type="Proteomes" id="UP001497392">
    <property type="component" value="Unassembled WGS sequence"/>
</dbReference>
<comment type="caution">
    <text evidence="1">The sequence shown here is derived from an EMBL/GenBank/DDBJ whole genome shotgun (WGS) entry which is preliminary data.</text>
</comment>
<accession>A0ABP1FS08</accession>
<reference evidence="1 2" key="1">
    <citation type="submission" date="2024-06" db="EMBL/GenBank/DDBJ databases">
        <authorList>
            <person name="Kraege A."/>
            <person name="Thomma B."/>
        </authorList>
    </citation>
    <scope>NUCLEOTIDE SEQUENCE [LARGE SCALE GENOMIC DNA]</scope>
</reference>
<organism evidence="1 2">
    <name type="scientific">Coccomyxa viridis</name>
    <dbReference type="NCBI Taxonomy" id="1274662"/>
    <lineage>
        <taxon>Eukaryota</taxon>
        <taxon>Viridiplantae</taxon>
        <taxon>Chlorophyta</taxon>
        <taxon>core chlorophytes</taxon>
        <taxon>Trebouxiophyceae</taxon>
        <taxon>Trebouxiophyceae incertae sedis</taxon>
        <taxon>Coccomyxaceae</taxon>
        <taxon>Coccomyxa</taxon>
    </lineage>
</organism>
<name>A0ABP1FS08_9CHLO</name>
<evidence type="ECO:0000313" key="2">
    <source>
        <dbReference type="Proteomes" id="UP001497392"/>
    </source>
</evidence>
<proteinExistence type="predicted"/>
<sequence length="624" mass="68946">MDVLFVLDPNFYLCWESINLDELATSSLIPWLLQLKDVLTQTRSHPSGYPLELPDDNHSALEIQEFEGRTFAELIEDKLNNNATSIMLPSNLVLMHQAAMSNWTLADLGFSSSSSSSQSSASSSDASSVHGPILSLDGLHMTTVDNFWPLAMAAHYNGTLTGQAPHHLGNYDPDLKLMKDFSNTVIVLPRNVPQTHDTTYERTALADPLAWGVPDLVNMVRSLARLTGAVTVPGLDEWVLLPDKRHLHKLYQGHFEAKPNTRAPPIPTAFVDPPAPSEVMLSLCHSSAVVPSDAMLDASMRAIFDGILAVETEKSKLAELGINVNPFTEWQLHEQDGQLPQYVLKREFAEGAIYMTMLQYPADALLAAHDGLETLYRGEKLWRAKPAFPDNTPEDVRQSENVSTVPFLREAALQMLKQGCGEGWLLQPKILDMPDLEYRVYLVGGAQARGTAEDTVVVYTPSVLDNGIYMSNITLPEGMFWSDVIEDPNGSGEGSVSAEEHGVSAKLEQERSPWHCPELHQMIVSAALDGAHATAGFQDGILSSVSNMFVRVDVVLAVYWSDDGQEMFAQPMINEMDWFNSAAQMIPHWPSNSSEEAVQASWGARLAKNFLREAVTAFDYKLEH</sequence>
<gene>
    <name evidence="1" type="primary">g2936</name>
    <name evidence="1" type="ORF">VP750_LOCUS2511</name>
</gene>